<feature type="region of interest" description="Disordered" evidence="1">
    <location>
        <begin position="1"/>
        <end position="38"/>
    </location>
</feature>
<gene>
    <name evidence="2" type="ORF">VM1G_02064</name>
</gene>
<organism evidence="2 3">
    <name type="scientific">Cytospora mali</name>
    <name type="common">Apple Valsa canker fungus</name>
    <name type="synonym">Valsa mali</name>
    <dbReference type="NCBI Taxonomy" id="578113"/>
    <lineage>
        <taxon>Eukaryota</taxon>
        <taxon>Fungi</taxon>
        <taxon>Dikarya</taxon>
        <taxon>Ascomycota</taxon>
        <taxon>Pezizomycotina</taxon>
        <taxon>Sordariomycetes</taxon>
        <taxon>Sordariomycetidae</taxon>
        <taxon>Diaporthales</taxon>
        <taxon>Cytosporaceae</taxon>
        <taxon>Cytospora</taxon>
    </lineage>
</organism>
<keyword evidence="3" id="KW-1185">Reference proteome</keyword>
<evidence type="ECO:0000256" key="1">
    <source>
        <dbReference type="SAM" id="MobiDB-lite"/>
    </source>
</evidence>
<evidence type="ECO:0000313" key="2">
    <source>
        <dbReference type="EMBL" id="KUI66915.1"/>
    </source>
</evidence>
<feature type="region of interest" description="Disordered" evidence="1">
    <location>
        <begin position="74"/>
        <end position="241"/>
    </location>
</feature>
<reference evidence="2" key="1">
    <citation type="submission" date="2014-12" db="EMBL/GenBank/DDBJ databases">
        <title>Genome Sequence of Valsa Canker Pathogens Uncovers a Specific Adaption of Colonization on Woody Bark.</title>
        <authorList>
            <person name="Yin Z."/>
            <person name="Liu H."/>
            <person name="Gao X."/>
            <person name="Li Z."/>
            <person name="Song N."/>
            <person name="Ke X."/>
            <person name="Dai Q."/>
            <person name="Wu Y."/>
            <person name="Sun Y."/>
            <person name="Xu J.-R."/>
            <person name="Kang Z.K."/>
            <person name="Wang L."/>
            <person name="Huang L."/>
        </authorList>
    </citation>
    <scope>NUCLEOTIDE SEQUENCE [LARGE SCALE GENOMIC DNA]</scope>
    <source>
        <strain evidence="2">03-8</strain>
    </source>
</reference>
<feature type="compositionally biased region" description="Pro residues" evidence="1">
    <location>
        <begin position="206"/>
        <end position="216"/>
    </location>
</feature>
<protein>
    <submittedName>
        <fullName evidence="2">Uncharacterized protein</fullName>
    </submittedName>
</protein>
<proteinExistence type="predicted"/>
<dbReference type="AlphaFoldDB" id="A0A194VSY1"/>
<evidence type="ECO:0000313" key="3">
    <source>
        <dbReference type="Proteomes" id="UP000078559"/>
    </source>
</evidence>
<feature type="compositionally biased region" description="Basic and acidic residues" evidence="1">
    <location>
        <begin position="218"/>
        <end position="235"/>
    </location>
</feature>
<feature type="compositionally biased region" description="Low complexity" evidence="1">
    <location>
        <begin position="1"/>
        <end position="17"/>
    </location>
</feature>
<feature type="compositionally biased region" description="Polar residues" evidence="1">
    <location>
        <begin position="176"/>
        <end position="187"/>
    </location>
</feature>
<feature type="compositionally biased region" description="Low complexity" evidence="1">
    <location>
        <begin position="74"/>
        <end position="86"/>
    </location>
</feature>
<name>A0A194VSY1_CYTMA</name>
<feature type="compositionally biased region" description="Polar residues" evidence="1">
    <location>
        <begin position="146"/>
        <end position="169"/>
    </location>
</feature>
<sequence length="241" mass="25821">MSTDNSNANFTNNNNNKPPSPPPADMHRRGSVTSAAFANLFQRSNSTATGTPVFPSAITTAALNEQRRRLSLTTTSLGLSSTSPTSNASFARRASLSTNNSDSLDENAVEEEDYPSSSRNVPVSPFHRRMSIGASTAMRRPGGNSPGSSNDQGFNWSEQLRSRAESTVASGRPSFSLASGMNGSPPRTSAIAPGTHERARSVSEMPAPPAHTPKPRSPPRDNRPKPDAFQERILKGDFYMD</sequence>
<dbReference type="Proteomes" id="UP000078559">
    <property type="component" value="Chromosome 2"/>
</dbReference>
<dbReference type="EMBL" id="CM003099">
    <property type="protein sequence ID" value="KUI66915.1"/>
    <property type="molecule type" value="Genomic_DNA"/>
</dbReference>
<dbReference type="OrthoDB" id="5384020at2759"/>
<feature type="compositionally biased region" description="Acidic residues" evidence="1">
    <location>
        <begin position="103"/>
        <end position="114"/>
    </location>
</feature>
<accession>A0A194VSY1</accession>